<name>A0A2Z7D9E4_9LAMI</name>
<protein>
    <submittedName>
        <fullName evidence="1">Uncharacterized protein</fullName>
    </submittedName>
</protein>
<proteinExistence type="predicted"/>
<accession>A0A2Z7D9E4</accession>
<reference evidence="1 2" key="1">
    <citation type="journal article" date="2015" name="Proc. Natl. Acad. Sci. U.S.A.">
        <title>The resurrection genome of Boea hygrometrica: A blueprint for survival of dehydration.</title>
        <authorList>
            <person name="Xiao L."/>
            <person name="Yang G."/>
            <person name="Zhang L."/>
            <person name="Yang X."/>
            <person name="Zhao S."/>
            <person name="Ji Z."/>
            <person name="Zhou Q."/>
            <person name="Hu M."/>
            <person name="Wang Y."/>
            <person name="Chen M."/>
            <person name="Xu Y."/>
            <person name="Jin H."/>
            <person name="Xiao X."/>
            <person name="Hu G."/>
            <person name="Bao F."/>
            <person name="Hu Y."/>
            <person name="Wan P."/>
            <person name="Li L."/>
            <person name="Deng X."/>
            <person name="Kuang T."/>
            <person name="Xiang C."/>
            <person name="Zhu J.K."/>
            <person name="Oliver M.J."/>
            <person name="He Y."/>
        </authorList>
    </citation>
    <scope>NUCLEOTIDE SEQUENCE [LARGE SCALE GENOMIC DNA]</scope>
    <source>
        <strain evidence="2">cv. XS01</strain>
    </source>
</reference>
<dbReference type="Proteomes" id="UP000250235">
    <property type="component" value="Unassembled WGS sequence"/>
</dbReference>
<evidence type="ECO:0000313" key="2">
    <source>
        <dbReference type="Proteomes" id="UP000250235"/>
    </source>
</evidence>
<organism evidence="1 2">
    <name type="scientific">Dorcoceras hygrometricum</name>
    <dbReference type="NCBI Taxonomy" id="472368"/>
    <lineage>
        <taxon>Eukaryota</taxon>
        <taxon>Viridiplantae</taxon>
        <taxon>Streptophyta</taxon>
        <taxon>Embryophyta</taxon>
        <taxon>Tracheophyta</taxon>
        <taxon>Spermatophyta</taxon>
        <taxon>Magnoliopsida</taxon>
        <taxon>eudicotyledons</taxon>
        <taxon>Gunneridae</taxon>
        <taxon>Pentapetalae</taxon>
        <taxon>asterids</taxon>
        <taxon>lamiids</taxon>
        <taxon>Lamiales</taxon>
        <taxon>Gesneriaceae</taxon>
        <taxon>Didymocarpoideae</taxon>
        <taxon>Trichosporeae</taxon>
        <taxon>Loxocarpinae</taxon>
        <taxon>Dorcoceras</taxon>
    </lineage>
</organism>
<evidence type="ECO:0000313" key="1">
    <source>
        <dbReference type="EMBL" id="KZV54018.1"/>
    </source>
</evidence>
<sequence>MQHAIINAMKYMRAIKDRIARPVYQLAIISVSLYTARCINRGNHRSVIFRALPSQLDGRHSNPVVTTPMIALDFSGTTHQSASRNVAFNHVINQSVNQAQDVLTTRTELNSTIDTYPEAETSGKTIKFHCTKKPETLRSSPKPFYSLKWVTIDRAIRRESSATKIAQNNEGERRQSTEENHAVVLNYPDIATVGSLRLVFTSSTTKPAATTSRNIVPKQYQNDIVATNQNDVTALHQLIPNPMRNNHQLVTLDNSKRRRNKNDVASSSATGSSTQQLVIQLAQFLTTQQLIALQLHSETTTHHSIATVPLTRVDV</sequence>
<keyword evidence="2" id="KW-1185">Reference proteome</keyword>
<dbReference type="AlphaFoldDB" id="A0A2Z7D9E4"/>
<dbReference type="EMBL" id="KQ989674">
    <property type="protein sequence ID" value="KZV54018.1"/>
    <property type="molecule type" value="Genomic_DNA"/>
</dbReference>
<gene>
    <name evidence="1" type="ORF">F511_37531</name>
</gene>